<gene>
    <name evidence="1" type="ORF">DVS28_b0349</name>
</gene>
<geneLocation type="plasmid" evidence="2">
    <name>pedy32-46i</name>
</geneLocation>
<sequence>MNLPPGPTLRRPLGTILRHVGPLGCLVGGLRVVSPEPPCSFGLVGGDGEWIDADTGAWTRVTDARFEIVVQSHRHIGGILRQARTWEREGTPLVYACGTVALLHDGTLGMLLPRTHWTPQPHQRHHR</sequence>
<dbReference type="Proteomes" id="UP000264006">
    <property type="component" value="Plasmid pEDY32-46I"/>
</dbReference>
<dbReference type="RefSeq" id="WP_114594697.1">
    <property type="nucleotide sequence ID" value="NZ_CP031166.1"/>
</dbReference>
<protein>
    <submittedName>
        <fullName evidence="1">Uncharacterized protein</fullName>
    </submittedName>
</protein>
<dbReference type="KEGG" id="euz:DVS28_b0349"/>
<organism evidence="1 2">
    <name type="scientific">Euzebya pacifica</name>
    <dbReference type="NCBI Taxonomy" id="1608957"/>
    <lineage>
        <taxon>Bacteria</taxon>
        <taxon>Bacillati</taxon>
        <taxon>Actinomycetota</taxon>
        <taxon>Nitriliruptoria</taxon>
        <taxon>Euzebyales</taxon>
    </lineage>
</organism>
<proteinExistence type="predicted"/>
<name>A0A346Y6M2_9ACTN</name>
<dbReference type="EMBL" id="CP031166">
    <property type="protein sequence ID" value="AXV10119.1"/>
    <property type="molecule type" value="Genomic_DNA"/>
</dbReference>
<reference evidence="1 2" key="1">
    <citation type="submission" date="2018-09" db="EMBL/GenBank/DDBJ databases">
        <title>Complete genome sequence of Euzebya sp. DY32-46 isolated from seawater of Pacific Ocean.</title>
        <authorList>
            <person name="Xu L."/>
            <person name="Wu Y.-H."/>
            <person name="Xu X.-W."/>
        </authorList>
    </citation>
    <scope>NUCLEOTIDE SEQUENCE [LARGE SCALE GENOMIC DNA]</scope>
    <source>
        <strain evidence="1 2">DY32-46</strain>
        <plasmid evidence="2">pedy32-46i</plasmid>
    </source>
</reference>
<dbReference type="OrthoDB" id="4213189at2"/>
<keyword evidence="1" id="KW-0614">Plasmid</keyword>
<dbReference type="AlphaFoldDB" id="A0A346Y6M2"/>
<evidence type="ECO:0000313" key="1">
    <source>
        <dbReference type="EMBL" id="AXV10119.1"/>
    </source>
</evidence>
<keyword evidence="2" id="KW-1185">Reference proteome</keyword>
<evidence type="ECO:0000313" key="2">
    <source>
        <dbReference type="Proteomes" id="UP000264006"/>
    </source>
</evidence>
<accession>A0A346Y6M2</accession>